<protein>
    <submittedName>
        <fullName evidence="3">BatA domain-containing protein</fullName>
    </submittedName>
</protein>
<dbReference type="NCBIfam" id="TIGR02226">
    <property type="entry name" value="two_anch"/>
    <property type="match status" value="1"/>
</dbReference>
<feature type="transmembrane region" description="Helical" evidence="1">
    <location>
        <begin position="6"/>
        <end position="24"/>
    </location>
</feature>
<dbReference type="InterPro" id="IPR011933">
    <property type="entry name" value="Double_TM_dom"/>
</dbReference>
<organism evidence="3 4">
    <name type="scientific">Flavobacterium sediminilitoris</name>
    <dbReference type="NCBI Taxonomy" id="2024526"/>
    <lineage>
        <taxon>Bacteria</taxon>
        <taxon>Pseudomonadati</taxon>
        <taxon>Bacteroidota</taxon>
        <taxon>Flavobacteriia</taxon>
        <taxon>Flavobacteriales</taxon>
        <taxon>Flavobacteriaceae</taxon>
        <taxon>Flavobacterium</taxon>
    </lineage>
</organism>
<keyword evidence="4" id="KW-1185">Reference proteome</keyword>
<dbReference type="Pfam" id="PF07584">
    <property type="entry name" value="BatA"/>
    <property type="match status" value="1"/>
</dbReference>
<dbReference type="SUPFAM" id="SSF53300">
    <property type="entry name" value="vWA-like"/>
    <property type="match status" value="1"/>
</dbReference>
<name>A0ABY4HMN3_9FLAO</name>
<reference evidence="3" key="1">
    <citation type="submission" date="2021-12" db="EMBL/GenBank/DDBJ databases">
        <authorList>
            <person name="Cha I.-T."/>
            <person name="Lee K.-E."/>
            <person name="Park S.-J."/>
        </authorList>
    </citation>
    <scope>NUCLEOTIDE SEQUENCE</scope>
    <source>
        <strain evidence="3">YSM-43</strain>
    </source>
</reference>
<keyword evidence="1" id="KW-0472">Membrane</keyword>
<evidence type="ECO:0000259" key="2">
    <source>
        <dbReference type="Pfam" id="PF07584"/>
    </source>
</evidence>
<evidence type="ECO:0000313" key="3">
    <source>
        <dbReference type="EMBL" id="UOX33602.1"/>
    </source>
</evidence>
<sequence>MQFKHPEILYFLFLLVIPILVHLFQLRKFKKEYFTNVKLLRQLQQETRKSSTLKKWLLLATRLLLLALLIFAFAQPFFTAKESKNKENELIILVDNSFSMQAKGNKGELLKRSIQELLESLPETQNFSLLTNNNVFWDVDIKTIQSELQKIEYSALPFELDFLLTQIDSKKPNTKKDYLIITDAIGTNSKKIEDLNQTNQVYFINPVAENKNNISIENVTLSQVLDAFYEIKITLKSYGKTEEAIPVAVYNKEALIAKSQVTFDKTEKELKINIPKNSFHGKVTLQDNSLQYDNEFYFSISQPKKQNAIIIGTEEKNKFLNKILTENEFVVTNTELTKLNYSSIENQQTIILNEISEIPQALGTTLLSFYNKGGTIILIPSIENNIQNLNNFCKNFGSFKFLNTTDTEKQITKISFNHPIYKNVFEKKVSNFQYPKVTKSFIPSGNGLPILQFEDNTNFAISISNKIGNLFVFTAPINKQNSNFQNSPLIVPTFYNMSQSKTNSKTNTFTIGENETIIIDAILSKDEVVSITNKQNSFIPQQQIINAKVKLAFGDYPELAGNYNIKQTENTIEEISFNYPRTESDLNNTNTTLFNKTTTVNSIETVLNDLHSKRTDTALWKWFIIGTLLFLLIELLIQKFVK</sequence>
<evidence type="ECO:0000256" key="1">
    <source>
        <dbReference type="SAM" id="Phobius"/>
    </source>
</evidence>
<gene>
    <name evidence="3" type="ORF">LXD69_16405</name>
</gene>
<feature type="transmembrane region" description="Helical" evidence="1">
    <location>
        <begin position="56"/>
        <end position="78"/>
    </location>
</feature>
<dbReference type="InterPro" id="IPR024163">
    <property type="entry name" value="Aerotolerance_reg_N"/>
</dbReference>
<proteinExistence type="predicted"/>
<feature type="domain" description="Aerotolerance regulator N-terminal" evidence="2">
    <location>
        <begin position="1"/>
        <end position="76"/>
    </location>
</feature>
<dbReference type="EMBL" id="CP090145">
    <property type="protein sequence ID" value="UOX33602.1"/>
    <property type="molecule type" value="Genomic_DNA"/>
</dbReference>
<reference evidence="3" key="2">
    <citation type="submission" date="2022-04" db="EMBL/GenBank/DDBJ databases">
        <title>Complete Genome Sequence of Flavobacterium sediminilitoris YSM-43, Isolated from a Tidal Sediment.</title>
        <authorList>
            <person name="Lee P.A."/>
        </authorList>
    </citation>
    <scope>NUCLEOTIDE SEQUENCE</scope>
    <source>
        <strain evidence="3">YSM-43</strain>
    </source>
</reference>
<dbReference type="PANTHER" id="PTHR37464">
    <property type="entry name" value="BLL2463 PROTEIN"/>
    <property type="match status" value="1"/>
</dbReference>
<accession>A0ABY4HMN3</accession>
<keyword evidence="1" id="KW-1133">Transmembrane helix</keyword>
<dbReference type="Proteomes" id="UP000830454">
    <property type="component" value="Chromosome"/>
</dbReference>
<keyword evidence="1" id="KW-0812">Transmembrane</keyword>
<dbReference type="PANTHER" id="PTHR37464:SF1">
    <property type="entry name" value="BLL2463 PROTEIN"/>
    <property type="match status" value="1"/>
</dbReference>
<feature type="transmembrane region" description="Helical" evidence="1">
    <location>
        <begin position="619"/>
        <end position="637"/>
    </location>
</feature>
<dbReference type="RefSeq" id="WP_246916166.1">
    <property type="nucleotide sequence ID" value="NZ_CP090145.1"/>
</dbReference>
<dbReference type="InterPro" id="IPR036465">
    <property type="entry name" value="vWFA_dom_sf"/>
</dbReference>
<evidence type="ECO:0000313" key="4">
    <source>
        <dbReference type="Proteomes" id="UP000830454"/>
    </source>
</evidence>